<keyword evidence="3 4" id="KW-0833">Ubl conjugation pathway</keyword>
<evidence type="ECO:0000256" key="4">
    <source>
        <dbReference type="PIRNR" id="PIRNR028729"/>
    </source>
</evidence>
<reference evidence="7" key="1">
    <citation type="submission" date="2023-08" db="EMBL/GenBank/DDBJ databases">
        <title>A de novo genome assembly of Solanum verrucosum Schlechtendal, a Mexican diploid species geographically isolated from the other diploid A-genome species in potato relatives.</title>
        <authorList>
            <person name="Hosaka K."/>
        </authorList>
    </citation>
    <scope>NUCLEOTIDE SEQUENCE</scope>
    <source>
        <tissue evidence="7">Young leaves</tissue>
    </source>
</reference>
<dbReference type="GO" id="GO:0016567">
    <property type="term" value="P:protein ubiquitination"/>
    <property type="evidence" value="ECO:0007669"/>
    <property type="project" value="UniProtKB-UniRule"/>
</dbReference>
<dbReference type="InterPro" id="IPR016072">
    <property type="entry name" value="Skp1_comp_dimer"/>
</dbReference>
<comment type="similarity">
    <text evidence="2 4">Belongs to the SKP1 family.</text>
</comment>
<dbReference type="EMBL" id="CP133613">
    <property type="protein sequence ID" value="WMV16113.1"/>
    <property type="molecule type" value="Genomic_DNA"/>
</dbReference>
<protein>
    <recommendedName>
        <fullName evidence="4">SKP1-like protein</fullName>
    </recommendedName>
</protein>
<dbReference type="InterPro" id="IPR016897">
    <property type="entry name" value="SKP1"/>
</dbReference>
<keyword evidence="8" id="KW-1185">Reference proteome</keyword>
<proteinExistence type="inferred from homology"/>
<dbReference type="InterPro" id="IPR011333">
    <property type="entry name" value="SKP1/BTB/POZ_sf"/>
</dbReference>
<dbReference type="SUPFAM" id="SSF81382">
    <property type="entry name" value="Skp1 dimerisation domain-like"/>
    <property type="match status" value="1"/>
</dbReference>
<dbReference type="SUPFAM" id="SSF54695">
    <property type="entry name" value="POZ domain"/>
    <property type="match status" value="1"/>
</dbReference>
<dbReference type="GO" id="GO:0009867">
    <property type="term" value="P:jasmonic acid mediated signaling pathway"/>
    <property type="evidence" value="ECO:0007669"/>
    <property type="project" value="UniProtKB-ARBA"/>
</dbReference>
<organism evidence="7 8">
    <name type="scientific">Solanum verrucosum</name>
    <dbReference type="NCBI Taxonomy" id="315347"/>
    <lineage>
        <taxon>Eukaryota</taxon>
        <taxon>Viridiplantae</taxon>
        <taxon>Streptophyta</taxon>
        <taxon>Embryophyta</taxon>
        <taxon>Tracheophyta</taxon>
        <taxon>Spermatophyta</taxon>
        <taxon>Magnoliopsida</taxon>
        <taxon>eudicotyledons</taxon>
        <taxon>Gunneridae</taxon>
        <taxon>Pentapetalae</taxon>
        <taxon>asterids</taxon>
        <taxon>lamiids</taxon>
        <taxon>Solanales</taxon>
        <taxon>Solanaceae</taxon>
        <taxon>Solanoideae</taxon>
        <taxon>Solaneae</taxon>
        <taxon>Solanum</taxon>
    </lineage>
</organism>
<dbReference type="InterPro" id="IPR001232">
    <property type="entry name" value="SKP1-like"/>
</dbReference>
<dbReference type="Proteomes" id="UP001234989">
    <property type="component" value="Chromosome 2"/>
</dbReference>
<dbReference type="Gene3D" id="3.30.710.10">
    <property type="entry name" value="Potassium Channel Kv1.1, Chain A"/>
    <property type="match status" value="1"/>
</dbReference>
<dbReference type="PIRSF" id="PIRSF028729">
    <property type="entry name" value="E3_ubiquit_lig_SCF_Skp"/>
    <property type="match status" value="1"/>
</dbReference>
<evidence type="ECO:0000256" key="3">
    <source>
        <dbReference type="ARBA" id="ARBA00022786"/>
    </source>
</evidence>
<comment type="subunit">
    <text evidence="4">Part of a SCF (SKP1-cullin-F-box) protein ligase complex.</text>
</comment>
<evidence type="ECO:0000313" key="8">
    <source>
        <dbReference type="Proteomes" id="UP001234989"/>
    </source>
</evidence>
<gene>
    <name evidence="7" type="ORF">MTR67_009498</name>
</gene>
<dbReference type="AlphaFoldDB" id="A0AAF0Q498"/>
<feature type="domain" description="SKP1 component POZ" evidence="6">
    <location>
        <begin position="6"/>
        <end position="66"/>
    </location>
</feature>
<dbReference type="PANTHER" id="PTHR11165">
    <property type="entry name" value="SKP1"/>
    <property type="match status" value="1"/>
</dbReference>
<dbReference type="InterPro" id="IPR036296">
    <property type="entry name" value="SKP1-like_dim_sf"/>
</dbReference>
<comment type="pathway">
    <text evidence="1 4">Protein modification; protein ubiquitination.</text>
</comment>
<dbReference type="Pfam" id="PF01466">
    <property type="entry name" value="Skp1"/>
    <property type="match status" value="1"/>
</dbReference>
<accession>A0AAF0Q498</accession>
<evidence type="ECO:0000259" key="5">
    <source>
        <dbReference type="Pfam" id="PF01466"/>
    </source>
</evidence>
<dbReference type="SMART" id="SM00512">
    <property type="entry name" value="Skp1"/>
    <property type="match status" value="1"/>
</dbReference>
<comment type="function">
    <text evidence="4">Involved in ubiquitination and subsequent proteasomal degradation of target proteins. Together with CUL1, RBX1 and a F-box protein, it forms a SCF E3 ubiquitin ligase complex. The functional specificity of this complex depends on the type of F-box protein. In the SCF complex, it serves as an adapter that links the F-box protein to CUL1.</text>
</comment>
<evidence type="ECO:0000256" key="2">
    <source>
        <dbReference type="ARBA" id="ARBA00009993"/>
    </source>
</evidence>
<evidence type="ECO:0000313" key="7">
    <source>
        <dbReference type="EMBL" id="WMV16113.1"/>
    </source>
</evidence>
<evidence type="ECO:0000256" key="1">
    <source>
        <dbReference type="ARBA" id="ARBA00004906"/>
    </source>
</evidence>
<dbReference type="Pfam" id="PF03931">
    <property type="entry name" value="Skp1_POZ"/>
    <property type="match status" value="1"/>
</dbReference>
<dbReference type="InterPro" id="IPR016073">
    <property type="entry name" value="Skp1_comp_POZ"/>
</dbReference>
<name>A0AAF0Q498_SOLVR</name>
<sequence>MMSLGKLITLKTNDNEEFKLDKTVAVKLEIIKNIVQDVDCTSNVIPLPNIDGKTMTKVVKYWKKHSEEGVTEVQLKNFDQDFLKMSHSELHDVHLAAKYLDDNQLKEVIIQEFLDRIKGKPIEEIREVFGIVNDYTPEEEEEVRRENAWAFE</sequence>
<feature type="domain" description="SKP1 component dimerisation" evidence="5">
    <location>
        <begin position="104"/>
        <end position="150"/>
    </location>
</feature>
<evidence type="ECO:0000259" key="6">
    <source>
        <dbReference type="Pfam" id="PF03931"/>
    </source>
</evidence>
<dbReference type="GO" id="GO:0006511">
    <property type="term" value="P:ubiquitin-dependent protein catabolic process"/>
    <property type="evidence" value="ECO:0007669"/>
    <property type="project" value="InterPro"/>
</dbReference>